<organism evidence="1 2">
    <name type="scientific">Alternaria panax</name>
    <dbReference type="NCBI Taxonomy" id="48097"/>
    <lineage>
        <taxon>Eukaryota</taxon>
        <taxon>Fungi</taxon>
        <taxon>Dikarya</taxon>
        <taxon>Ascomycota</taxon>
        <taxon>Pezizomycotina</taxon>
        <taxon>Dothideomycetes</taxon>
        <taxon>Pleosporomycetidae</taxon>
        <taxon>Pleosporales</taxon>
        <taxon>Pleosporineae</taxon>
        <taxon>Pleosporaceae</taxon>
        <taxon>Alternaria</taxon>
        <taxon>Alternaria sect. Panax</taxon>
    </lineage>
</organism>
<dbReference type="EMBL" id="JAANER010000010">
    <property type="protein sequence ID" value="KAG9185920.1"/>
    <property type="molecule type" value="Genomic_DNA"/>
</dbReference>
<gene>
    <name evidence="1" type="ORF">G6011_07251</name>
</gene>
<name>A0AAD4F9P9_9PLEO</name>
<dbReference type="AlphaFoldDB" id="A0AAD4F9P9"/>
<dbReference type="Proteomes" id="UP001199106">
    <property type="component" value="Unassembled WGS sequence"/>
</dbReference>
<sequence length="169" mass="19511">MPIMSPHVITAFQQYLRWDNDIKRHIDAKTRARTVSITRGSRAASIERQEQTMWRPSNNTTSDSYDMPSNPYLDYLYQGQYEYELPDNVKINANQQFGDYRALAAESSTQHDVTQETIGENPYHVPAYFDVSEAPADTYEQAKEEVKLEFDPPLRHYAELRGGLPIGYV</sequence>
<evidence type="ECO:0000313" key="2">
    <source>
        <dbReference type="Proteomes" id="UP001199106"/>
    </source>
</evidence>
<proteinExistence type="predicted"/>
<evidence type="ECO:0000313" key="1">
    <source>
        <dbReference type="EMBL" id="KAG9185920.1"/>
    </source>
</evidence>
<reference evidence="1" key="1">
    <citation type="submission" date="2021-07" db="EMBL/GenBank/DDBJ databases">
        <title>Genome Resource of American Ginseng Black Spot Pathogen Alternaria panax.</title>
        <authorList>
            <person name="Qiu C."/>
            <person name="Wang W."/>
            <person name="Liu Z."/>
        </authorList>
    </citation>
    <scope>NUCLEOTIDE SEQUENCE</scope>
    <source>
        <strain evidence="1">BNCC115425</strain>
    </source>
</reference>
<comment type="caution">
    <text evidence="1">The sequence shown here is derived from an EMBL/GenBank/DDBJ whole genome shotgun (WGS) entry which is preliminary data.</text>
</comment>
<accession>A0AAD4F9P9</accession>
<protein>
    <submittedName>
        <fullName evidence="1">Uncharacterized protein</fullName>
    </submittedName>
</protein>
<keyword evidence="2" id="KW-1185">Reference proteome</keyword>